<dbReference type="InterPro" id="IPR038765">
    <property type="entry name" value="Papain-like_cys_pep_sf"/>
</dbReference>
<dbReference type="InterPro" id="IPR003323">
    <property type="entry name" value="OTU_dom"/>
</dbReference>
<feature type="domain" description="OTU" evidence="1">
    <location>
        <begin position="426"/>
        <end position="540"/>
    </location>
</feature>
<dbReference type="GO" id="GO:0016579">
    <property type="term" value="P:protein deubiquitination"/>
    <property type="evidence" value="ECO:0007669"/>
    <property type="project" value="TreeGrafter"/>
</dbReference>
<dbReference type="Gene3D" id="3.90.70.120">
    <property type="match status" value="2"/>
</dbReference>
<dbReference type="EnsemblMetazoa" id="G33045.1">
    <property type="protein sequence ID" value="G33045.1:cds"/>
    <property type="gene ID" value="G33045"/>
</dbReference>
<protein>
    <recommendedName>
        <fullName evidence="1">OTU domain-containing protein</fullName>
    </recommendedName>
</protein>
<evidence type="ECO:0000313" key="2">
    <source>
        <dbReference type="EnsemblMetazoa" id="G33045.1:cds"/>
    </source>
</evidence>
<dbReference type="CDD" id="cd22755">
    <property type="entry name" value="OTU_CeDUB-like"/>
    <property type="match status" value="1"/>
</dbReference>
<dbReference type="Proteomes" id="UP000005408">
    <property type="component" value="Unassembled WGS sequence"/>
</dbReference>
<evidence type="ECO:0000313" key="3">
    <source>
        <dbReference type="Proteomes" id="UP000005408"/>
    </source>
</evidence>
<evidence type="ECO:0000259" key="1">
    <source>
        <dbReference type="PROSITE" id="PS50802"/>
    </source>
</evidence>
<dbReference type="GO" id="GO:0004843">
    <property type="term" value="F:cysteine-type deubiquitinase activity"/>
    <property type="evidence" value="ECO:0007669"/>
    <property type="project" value="TreeGrafter"/>
</dbReference>
<keyword evidence="3" id="KW-1185">Reference proteome</keyword>
<proteinExistence type="predicted"/>
<accession>A0A8W8MHH3</accession>
<dbReference type="Pfam" id="PF02338">
    <property type="entry name" value="OTU"/>
    <property type="match status" value="1"/>
</dbReference>
<organism evidence="2 3">
    <name type="scientific">Magallana gigas</name>
    <name type="common">Pacific oyster</name>
    <name type="synonym">Crassostrea gigas</name>
    <dbReference type="NCBI Taxonomy" id="29159"/>
    <lineage>
        <taxon>Eukaryota</taxon>
        <taxon>Metazoa</taxon>
        <taxon>Spiralia</taxon>
        <taxon>Lophotrochozoa</taxon>
        <taxon>Mollusca</taxon>
        <taxon>Bivalvia</taxon>
        <taxon>Autobranchia</taxon>
        <taxon>Pteriomorphia</taxon>
        <taxon>Ostreida</taxon>
        <taxon>Ostreoidea</taxon>
        <taxon>Ostreidae</taxon>
        <taxon>Magallana</taxon>
    </lineage>
</organism>
<name>A0A8W8MHH3_MAGGI</name>
<dbReference type="Gene3D" id="3.90.70.80">
    <property type="match status" value="1"/>
</dbReference>
<sequence length="617" mass="69548">MMHIRKKESITATVDSDENIDYSAFDRCMPLDLAIQNSLIGTDGCFICAVNQTFVIMKHNQEFFLFDSHARNSFGLVDPNGRSLLMQLADISQVYEYCSNLAQGVPRDSQWFEVTGVNVTIDEGLPCEIEAPSNALNSEKPYCIDLDISEDTVKNVHQKHLPDMIEISGKMMHIRKKESITATVDSDENIDYSSFDRCMPLDLAIQDSLIGTDGCFICAVNQTFVIMKHNQEFFLFDSHARNSFGLVDPNGRSFLMQLADISQVYEYCSNLAQGVPRDSQWFEVTGVNVTIDEGLPCEIEALPNAPNSNKYIVADMNVSCEDVPENLISSFDENVVQTKNNSKMRISKEKYCYKYRMQSEKNQKCANKLTQLSDEDVLTEAEYSVSYGFSPLGVKSKKCLCRILGISSKHVLKAAHNAVSQMGPPLSTKQIASDGNCLFRAISYSVSNRQEHYKQVRNAVVNHMMKSSDALKSFLRPQYSSVEEYIKLSGIEKDTVWGTELEILAAADLLKTDIFTFYEGSWIKYSASQIRSRTETLKEAIYLKHIMKRENGVDMLANAALSRKLWSTSEAPGMKRLMSFSRVIDMMVLSRSLAFMQPSAVHAFSMVLSFASRQTYK</sequence>
<dbReference type="PANTHER" id="PTHR12419">
    <property type="entry name" value="OTU DOMAIN CONTAINING PROTEIN"/>
    <property type="match status" value="1"/>
</dbReference>
<dbReference type="AlphaFoldDB" id="A0A8W8MHH3"/>
<dbReference type="InterPro" id="IPR050704">
    <property type="entry name" value="Peptidase_C85-like"/>
</dbReference>
<reference evidence="2" key="1">
    <citation type="submission" date="2022-08" db="UniProtKB">
        <authorList>
            <consortium name="EnsemblMetazoa"/>
        </authorList>
    </citation>
    <scope>IDENTIFICATION</scope>
    <source>
        <strain evidence="2">05x7-T-G4-1.051#20</strain>
    </source>
</reference>
<dbReference type="PROSITE" id="PS50802">
    <property type="entry name" value="OTU"/>
    <property type="match status" value="1"/>
</dbReference>
<dbReference type="SUPFAM" id="SSF54001">
    <property type="entry name" value="Cysteine proteinases"/>
    <property type="match status" value="1"/>
</dbReference>